<dbReference type="InterPro" id="IPR029066">
    <property type="entry name" value="PLP-binding_barrel"/>
</dbReference>
<dbReference type="AlphaFoldDB" id="A0A1L8MMS0"/>
<dbReference type="FunFam" id="3.20.20.10:FF:000011">
    <property type="entry name" value="Pyridoxal phosphate homeostasis protein"/>
    <property type="match status" value="1"/>
</dbReference>
<dbReference type="NCBIfam" id="TIGR00044">
    <property type="entry name" value="YggS family pyridoxal phosphate-dependent enzyme"/>
    <property type="match status" value="1"/>
</dbReference>
<dbReference type="InterPro" id="IPR011078">
    <property type="entry name" value="PyrdxlP_homeostasis"/>
</dbReference>
<comment type="similarity">
    <text evidence="2 4">Belongs to the pyridoxal phosphate-binding protein YggS/PROSC family.</text>
</comment>
<evidence type="ECO:0000256" key="4">
    <source>
        <dbReference type="RuleBase" id="RU004514"/>
    </source>
</evidence>
<organism evidence="6 7">
    <name type="scientific">Streptococcus bovimastitidis</name>
    <dbReference type="NCBI Taxonomy" id="1856638"/>
    <lineage>
        <taxon>Bacteria</taxon>
        <taxon>Bacillati</taxon>
        <taxon>Bacillota</taxon>
        <taxon>Bacilli</taxon>
        <taxon>Lactobacillales</taxon>
        <taxon>Streptococcaceae</taxon>
        <taxon>Streptococcus</taxon>
    </lineage>
</organism>
<dbReference type="SUPFAM" id="SSF51419">
    <property type="entry name" value="PLP-binding barrel"/>
    <property type="match status" value="1"/>
</dbReference>
<protein>
    <recommendedName>
        <fullName evidence="2">Pyridoxal phosphate homeostasis protein</fullName>
        <shortName evidence="2">PLP homeostasis protein</shortName>
    </recommendedName>
</protein>
<dbReference type="OrthoDB" id="9804072at2"/>
<feature type="domain" description="Alanine racemase N-terminal" evidence="5">
    <location>
        <begin position="40"/>
        <end position="222"/>
    </location>
</feature>
<dbReference type="Gene3D" id="3.20.20.10">
    <property type="entry name" value="Alanine racemase"/>
    <property type="match status" value="1"/>
</dbReference>
<keyword evidence="7" id="KW-1185">Reference proteome</keyword>
<dbReference type="EMBL" id="LZDD01000001">
    <property type="protein sequence ID" value="OJF72053.1"/>
    <property type="molecule type" value="Genomic_DNA"/>
</dbReference>
<dbReference type="PIRSF" id="PIRSF004848">
    <property type="entry name" value="YBL036c_PLPDEIII"/>
    <property type="match status" value="1"/>
</dbReference>
<proteinExistence type="inferred from homology"/>
<dbReference type="STRING" id="1856638.A9Q68_00490"/>
<name>A0A1L8MMS0_9STRE</name>
<evidence type="ECO:0000259" key="5">
    <source>
        <dbReference type="Pfam" id="PF01168"/>
    </source>
</evidence>
<reference evidence="7" key="1">
    <citation type="submission" date="2016-06" db="EMBL/GenBank/DDBJ databases">
        <authorList>
            <person name="de Vries S.P.W."/>
            <person name="Hadjirin N.F."/>
            <person name="Lay E.M."/>
            <person name="Zadoks R.N."/>
            <person name="Peacock S.J."/>
            <person name="Parkhill J."/>
            <person name="Grant A.J."/>
            <person name="Mcdougall S."/>
            <person name="Holmes M.A."/>
        </authorList>
    </citation>
    <scope>NUCLEOTIDE SEQUENCE [LARGE SCALE GENOMIC DNA]</scope>
    <source>
        <strain evidence="7">NZ1587</strain>
    </source>
</reference>
<comment type="caution">
    <text evidence="6">The sequence shown here is derived from an EMBL/GenBank/DDBJ whole genome shotgun (WGS) entry which is preliminary data.</text>
</comment>
<dbReference type="HAMAP" id="MF_02087">
    <property type="entry name" value="PLP_homeostasis"/>
    <property type="match status" value="1"/>
</dbReference>
<evidence type="ECO:0000313" key="6">
    <source>
        <dbReference type="EMBL" id="OJF72053.1"/>
    </source>
</evidence>
<dbReference type="Pfam" id="PF01168">
    <property type="entry name" value="Ala_racemase_N"/>
    <property type="match status" value="1"/>
</dbReference>
<dbReference type="PANTHER" id="PTHR10146:SF14">
    <property type="entry name" value="PYRIDOXAL PHOSPHATE HOMEOSTASIS PROTEIN"/>
    <property type="match status" value="1"/>
</dbReference>
<dbReference type="CDD" id="cd00635">
    <property type="entry name" value="PLPDE_III_YBL036c_like"/>
    <property type="match status" value="1"/>
</dbReference>
<comment type="cofactor">
    <cofactor evidence="3">
        <name>pyridoxal 5'-phosphate</name>
        <dbReference type="ChEBI" id="CHEBI:597326"/>
    </cofactor>
</comment>
<gene>
    <name evidence="6" type="ORF">A9Q68_00490</name>
</gene>
<evidence type="ECO:0000256" key="2">
    <source>
        <dbReference type="HAMAP-Rule" id="MF_02087"/>
    </source>
</evidence>
<sequence length="223" mass="25505">MTIKENKDVIFEELHKSLEAAGRNENSVTVIGVTKYADIDATKELIEAGIFHLGENRVDKFLAKYHALQDKELTWHFIGSVQRRKVKDFINQIDYFHALDSINLAKEIQKRAEKPIKCFLQLNVSGEESKHGFSPDELDDIIPQLEDLDKLQLVGLMTMAPLDANPETLHNIFKETNHIRQELQSQNRKNMPFTELSMGMSNDYPIAVQNGATFVRIGTSFFK</sequence>
<feature type="modified residue" description="N6-(pyridoxal phosphate)lysine" evidence="2 3">
    <location>
        <position position="35"/>
    </location>
</feature>
<dbReference type="Proteomes" id="UP000182015">
    <property type="component" value="Unassembled WGS sequence"/>
</dbReference>
<evidence type="ECO:0000313" key="7">
    <source>
        <dbReference type="Proteomes" id="UP000182015"/>
    </source>
</evidence>
<dbReference type="RefSeq" id="WP_071792693.1">
    <property type="nucleotide sequence ID" value="NZ_LZDD01000001.1"/>
</dbReference>
<evidence type="ECO:0000256" key="1">
    <source>
        <dbReference type="ARBA" id="ARBA00022898"/>
    </source>
</evidence>
<dbReference type="GO" id="GO:0030170">
    <property type="term" value="F:pyridoxal phosphate binding"/>
    <property type="evidence" value="ECO:0007669"/>
    <property type="project" value="UniProtKB-UniRule"/>
</dbReference>
<dbReference type="PANTHER" id="PTHR10146">
    <property type="entry name" value="PROLINE SYNTHETASE CO-TRANSCRIBED BACTERIAL HOMOLOG PROTEIN"/>
    <property type="match status" value="1"/>
</dbReference>
<dbReference type="InterPro" id="IPR001608">
    <property type="entry name" value="Ala_racemase_N"/>
</dbReference>
<evidence type="ECO:0000256" key="3">
    <source>
        <dbReference type="PIRSR" id="PIRSR004848-1"/>
    </source>
</evidence>
<comment type="function">
    <text evidence="2">Pyridoxal 5'-phosphate (PLP)-binding protein, which is involved in PLP homeostasis.</text>
</comment>
<keyword evidence="1 2" id="KW-0663">Pyridoxal phosphate</keyword>
<accession>A0A1L8MMS0</accession>